<dbReference type="AlphaFoldDB" id="A0AAD1S1R8"/>
<evidence type="ECO:0000313" key="1">
    <source>
        <dbReference type="EMBL" id="CAH2284461.1"/>
    </source>
</evidence>
<reference evidence="1" key="1">
    <citation type="submission" date="2022-03" db="EMBL/GenBank/DDBJ databases">
        <authorList>
            <person name="Alioto T."/>
            <person name="Alioto T."/>
            <person name="Gomez Garrido J."/>
        </authorList>
    </citation>
    <scope>NUCLEOTIDE SEQUENCE</scope>
</reference>
<gene>
    <name evidence="1" type="ORF">PECUL_23A057167</name>
</gene>
<name>A0AAD1S1R8_PELCU</name>
<proteinExistence type="predicted"/>
<keyword evidence="2" id="KW-1185">Reference proteome</keyword>
<dbReference type="EMBL" id="OW240915">
    <property type="protein sequence ID" value="CAH2284461.1"/>
    <property type="molecule type" value="Genomic_DNA"/>
</dbReference>
<organism evidence="1 2">
    <name type="scientific">Pelobates cultripes</name>
    <name type="common">Western spadefoot toad</name>
    <dbReference type="NCBI Taxonomy" id="61616"/>
    <lineage>
        <taxon>Eukaryota</taxon>
        <taxon>Metazoa</taxon>
        <taxon>Chordata</taxon>
        <taxon>Craniata</taxon>
        <taxon>Vertebrata</taxon>
        <taxon>Euteleostomi</taxon>
        <taxon>Amphibia</taxon>
        <taxon>Batrachia</taxon>
        <taxon>Anura</taxon>
        <taxon>Pelobatoidea</taxon>
        <taxon>Pelobatidae</taxon>
        <taxon>Pelobates</taxon>
    </lineage>
</organism>
<sequence length="108" mass="12216">MTSAKTYWTRQLSMTTAVLKALRAESFQMDVALLRTDLQGLSGRLVMVKAACRDQALQIATLRKAVKKLQQQSEMSERCFTTFKGGAKTTSKYGVACKRYRPLYFHIS</sequence>
<protein>
    <submittedName>
        <fullName evidence="1">Uncharacterized protein</fullName>
    </submittedName>
</protein>
<dbReference type="Proteomes" id="UP001295444">
    <property type="component" value="Chromosome 04"/>
</dbReference>
<evidence type="ECO:0000313" key="2">
    <source>
        <dbReference type="Proteomes" id="UP001295444"/>
    </source>
</evidence>
<accession>A0AAD1S1R8</accession>